<accession>B1WPG6</accession>
<dbReference type="GO" id="GO:0006508">
    <property type="term" value="P:proteolysis"/>
    <property type="evidence" value="ECO:0007669"/>
    <property type="project" value="InterPro"/>
</dbReference>
<dbReference type="InterPro" id="IPR027417">
    <property type="entry name" value="P-loop_NTPase"/>
</dbReference>
<dbReference type="InterPro" id="IPR019775">
    <property type="entry name" value="WD40_repeat_CS"/>
</dbReference>
<dbReference type="CDD" id="cd00200">
    <property type="entry name" value="WD40"/>
    <property type="match status" value="2"/>
</dbReference>
<evidence type="ECO:0000256" key="3">
    <source>
        <dbReference type="PROSITE-ProRule" id="PRU00221"/>
    </source>
</evidence>
<dbReference type="SUPFAM" id="SSF50978">
    <property type="entry name" value="WD40 repeat-like"/>
    <property type="match status" value="1"/>
</dbReference>
<dbReference type="SUPFAM" id="SSF50998">
    <property type="entry name" value="Quinoprotein alcohol dehydrogenase-like"/>
    <property type="match status" value="1"/>
</dbReference>
<dbReference type="GO" id="GO:0004197">
    <property type="term" value="F:cysteine-type endopeptidase activity"/>
    <property type="evidence" value="ECO:0007669"/>
    <property type="project" value="InterPro"/>
</dbReference>
<dbReference type="PROSITE" id="PS00678">
    <property type="entry name" value="WD_REPEATS_1"/>
    <property type="match status" value="10"/>
</dbReference>
<evidence type="ECO:0000259" key="4">
    <source>
        <dbReference type="Pfam" id="PF00656"/>
    </source>
</evidence>
<organism evidence="6 7">
    <name type="scientific">Crocosphaera subtropica (strain ATCC 51142 / BH68)</name>
    <name type="common">Cyanothece sp. (strain ATCC 51142)</name>
    <dbReference type="NCBI Taxonomy" id="43989"/>
    <lineage>
        <taxon>Bacteria</taxon>
        <taxon>Bacillati</taxon>
        <taxon>Cyanobacteriota</taxon>
        <taxon>Cyanophyceae</taxon>
        <taxon>Oscillatoriophycideae</taxon>
        <taxon>Chroococcales</taxon>
        <taxon>Aphanothecaceae</taxon>
        <taxon>Crocosphaera</taxon>
        <taxon>Crocosphaera subtropica</taxon>
    </lineage>
</organism>
<dbReference type="Gene3D" id="3.40.50.300">
    <property type="entry name" value="P-loop containing nucleotide triphosphate hydrolases"/>
    <property type="match status" value="1"/>
</dbReference>
<dbReference type="InterPro" id="IPR001680">
    <property type="entry name" value="WD40_rpt"/>
</dbReference>
<feature type="repeat" description="WD" evidence="3">
    <location>
        <begin position="1243"/>
        <end position="1268"/>
    </location>
</feature>
<dbReference type="PROSITE" id="PS50082">
    <property type="entry name" value="WD_REPEATS_2"/>
    <property type="match status" value="11"/>
</dbReference>
<dbReference type="Proteomes" id="UP000001203">
    <property type="component" value="Chromosome circular"/>
</dbReference>
<dbReference type="InterPro" id="IPR020472">
    <property type="entry name" value="WD40_PAC1"/>
</dbReference>
<dbReference type="eggNOG" id="COG4249">
    <property type="taxonomic scope" value="Bacteria"/>
</dbReference>
<keyword evidence="7" id="KW-1185">Reference proteome</keyword>
<feature type="repeat" description="WD" evidence="3">
    <location>
        <begin position="1639"/>
        <end position="1673"/>
    </location>
</feature>
<dbReference type="InterPro" id="IPR015943">
    <property type="entry name" value="WD40/YVTN_repeat-like_dom_sf"/>
</dbReference>
<dbReference type="SMART" id="SM00320">
    <property type="entry name" value="WD40"/>
    <property type="match status" value="15"/>
</dbReference>
<feature type="repeat" description="WD" evidence="3">
    <location>
        <begin position="1560"/>
        <end position="1594"/>
    </location>
</feature>
<dbReference type="InterPro" id="IPR036322">
    <property type="entry name" value="WD40_repeat_dom_sf"/>
</dbReference>
<feature type="repeat" description="WD" evidence="3">
    <location>
        <begin position="1192"/>
        <end position="1226"/>
    </location>
</feature>
<dbReference type="SUPFAM" id="SSF52540">
    <property type="entry name" value="P-loop containing nucleoside triphosphate hydrolases"/>
    <property type="match status" value="1"/>
</dbReference>
<dbReference type="SUPFAM" id="SSF52129">
    <property type="entry name" value="Caspase-like"/>
    <property type="match status" value="1"/>
</dbReference>
<feature type="domain" description="Novel STAND NTPase 1" evidence="5">
    <location>
        <begin position="526"/>
        <end position="956"/>
    </location>
</feature>
<dbReference type="STRING" id="43989.cce_2186"/>
<dbReference type="InterPro" id="IPR011047">
    <property type="entry name" value="Quinoprotein_ADH-like_sf"/>
</dbReference>
<dbReference type="PANTHER" id="PTHR44019">
    <property type="entry name" value="WD REPEAT-CONTAINING PROTEIN 55"/>
    <property type="match status" value="1"/>
</dbReference>
<dbReference type="EMBL" id="CP000806">
    <property type="protein sequence ID" value="ACB51536.1"/>
    <property type="molecule type" value="Genomic_DNA"/>
</dbReference>
<sequence length="1750" mass="197066">MKMSAIATTAQRLEIGTAKLWIVLVGVNQYEDRNLRNLKYCANDCQELAEVLEIATRQFQETEIIALYDGGEKIPNLSEIHTSIEAFQSAKPEDTVLFYFSGHGYLDTNNQPILCVADTQLEDLAGTGLKLDRLLNLLRQCEAERQLIWIDACQERDQEDNSIRGNTTGQIIAILEQQAQPKKNFYGMLSCDINEQSWEFDELKHGLFTYYIIEGLRGKAANAEGRIDADSLFRYVQYQSNKFIQYKKNIINTNNFFKGMLGSLRESSNPVKVNRFPANASQTPRQVSRGGSSSELVIGLGTSCHQRKALIIDQLSFSETNIQLCRILQDKGSFEVDYCFLKDKRQRNIQEIISDYLQEETNQTLLLYLTGTIEITSSAGYELVCQQNTRINLKLLSQQLQTSPIKEIMVIADLFDVDQNNQSLSEVLQLNHEELNKSLCVITATSSLPNNRQFLKQLITILENAGDSERAFWVSDLITQLQKWCQSQSGIKLLKPWLSDISGVMELLVEAVQRSNNKIFELDICPYKSLEAFTQEDAYFFHGREELINEIINKLKSTSFLAVVGASGSGKSSVVRAGVIPQLLSKGLYCPDLEAYQSCQTWVMFPGESPIINLAKILAPDNPDFLEGVLQLGSDSLAEWLHQQPQEMSLLVIDQFEELFTPKEELFTPKAEAEQVDFIHLILGAIEKCQNSFKVIITLRSDFLNECLAMEELAPLISKSEILVPSCRLEDQQYCQMIAKPAQKVGLEVEDELLKLLLGELQEGSLPLLQYALAELWQEPKRTPGKLTVKDYQEYIGKLGNFLSQKAEETYRNSNESQQKCTELIFLRLVFLAEEQGDSNKATRRRLPLSDLRVDESKDVLEKTLQALIKARLIVVSGKASNLVMNEKERVTLIENNEEKINEQNEEQITVEVAHEILLRDWKTLKWWLEKNREKYRLIREIERKADEWEKTGKQNDDKFLLSKRDLDKYEEFCKKYAKEISPISNEFIDINIKARDKREQLAKRRQRQIIGGLTGGIVGISMVAVVALWQLRRATINEINALSNNAEALLASNQELDALVTGLKAGRRIKNSFFGVDNKIKIKLIGKLQNIFYQIREFNRLEGHEYDELGITFSPNGEIIASYDIKTIRIWNFKGKLLTTIKAGHTSWIDQVVFSPNGQIVASASSLASATTGQDGTIKLWNLKGKLLHTLNGHGRWVNQVVFSPDGQTIASGGWDGTVKLWNLKGDLLHTFEGQFDGAASSVAFSPDGQTIVSGGSDGTVKLWNLRGDLLNTLNGHEFEINRILFSPSGELIASSSYDKTIKLWNLKGDLIHTFEGHKDVVENIMFSPNSQFIVSSDSEDIKLWKLGGKLVHTIKGKKLFQTSGGHKVLFNSNGKIIASSGIDGTVKLWNLMGELIYTLPGNNVTFHPNGLIVASSDAKDIRFWNFSEELLHTSKKLTDDIGEVAFSSDSSLITSFGRFDEVIKLWNLHGDLLETFRGHQDGVLAVAFSHDSQYIVSSSDDRTIKLWNLHGDLLETFRGHQDSVFAVAFSPDGQYIISGSNDRTIKLWNLHGDLLETFRGHQDGIFAVAFSPDGQYIISGSNDRTIKLWNLQGDLLKTFEGHVFYISSLRFNPDGQTIASASADKTIKLWNLQGDLLETFDDDVNSIVFSPDGQTIASASADKTIKLWNLQGDLLEIFQGHQDSIFAVAFSPDGQTIASISADNTIKLWSLDLDEVMTRGCDWVRDYLTNNPNVSEEDRKICDGIGNE</sequence>
<feature type="repeat" description="WD" evidence="3">
    <location>
        <begin position="1601"/>
        <end position="1635"/>
    </location>
</feature>
<dbReference type="InterPro" id="IPR050505">
    <property type="entry name" value="WDR55/POC1"/>
</dbReference>
<protein>
    <submittedName>
        <fullName evidence="6">WD-40 repeat protein</fullName>
    </submittedName>
</protein>
<evidence type="ECO:0000259" key="5">
    <source>
        <dbReference type="Pfam" id="PF20703"/>
    </source>
</evidence>
<gene>
    <name evidence="6" type="ordered locus">cce_2186</name>
</gene>
<feature type="repeat" description="WD" evidence="3">
    <location>
        <begin position="1519"/>
        <end position="1552"/>
    </location>
</feature>
<dbReference type="PROSITE" id="PS50294">
    <property type="entry name" value="WD_REPEATS_REGION"/>
    <property type="match status" value="9"/>
</dbReference>
<feature type="repeat" description="WD" evidence="3">
    <location>
        <begin position="1478"/>
        <end position="1511"/>
    </location>
</feature>
<dbReference type="HOGENOM" id="CLU_002352_0_0_3"/>
<name>B1WPG6_CROS5</name>
<feature type="repeat" description="WD" evidence="3">
    <location>
        <begin position="1680"/>
        <end position="1721"/>
    </location>
</feature>
<dbReference type="Gene3D" id="2.130.10.10">
    <property type="entry name" value="YVTN repeat-like/Quinoprotein amine dehydrogenase"/>
    <property type="match status" value="5"/>
</dbReference>
<proteinExistence type="predicted"/>
<dbReference type="Gene3D" id="3.40.50.1460">
    <property type="match status" value="1"/>
</dbReference>
<dbReference type="Pfam" id="PF00400">
    <property type="entry name" value="WD40"/>
    <property type="match status" value="12"/>
</dbReference>
<dbReference type="eggNOG" id="COG2319">
    <property type="taxonomic scope" value="Bacteria"/>
</dbReference>
<dbReference type="Pfam" id="PF20703">
    <property type="entry name" value="nSTAND1"/>
    <property type="match status" value="1"/>
</dbReference>
<evidence type="ECO:0000313" key="7">
    <source>
        <dbReference type="Proteomes" id="UP000001203"/>
    </source>
</evidence>
<feature type="repeat" description="WD" evidence="3">
    <location>
        <begin position="1316"/>
        <end position="1348"/>
    </location>
</feature>
<keyword evidence="2" id="KW-0677">Repeat</keyword>
<feature type="repeat" description="WD" evidence="3">
    <location>
        <begin position="1275"/>
        <end position="1309"/>
    </location>
</feature>
<dbReference type="PANTHER" id="PTHR44019:SF8">
    <property type="entry name" value="POC1 CENTRIOLAR PROTEIN HOMOLOG"/>
    <property type="match status" value="1"/>
</dbReference>
<feature type="domain" description="Peptidase C14 caspase" evidence="4">
    <location>
        <begin position="22"/>
        <end position="238"/>
    </location>
</feature>
<dbReference type="InterPro" id="IPR011600">
    <property type="entry name" value="Pept_C14_caspase"/>
</dbReference>
<dbReference type="InterPro" id="IPR029030">
    <property type="entry name" value="Caspase-like_dom_sf"/>
</dbReference>
<evidence type="ECO:0000256" key="1">
    <source>
        <dbReference type="ARBA" id="ARBA00022574"/>
    </source>
</evidence>
<evidence type="ECO:0000313" key="6">
    <source>
        <dbReference type="EMBL" id="ACB51536.1"/>
    </source>
</evidence>
<reference evidence="6 7" key="1">
    <citation type="journal article" date="2008" name="Proc. Natl. Acad. Sci. U.S.A.">
        <title>The genome of Cyanothece 51142, a unicellular diazotrophic cyanobacterium important in the marine nitrogen cycle.</title>
        <authorList>
            <person name="Welsh E.A."/>
            <person name="Liberton M."/>
            <person name="Stoeckel J."/>
            <person name="Loh T."/>
            <person name="Elvitigala T."/>
            <person name="Wang C."/>
            <person name="Wollam A."/>
            <person name="Fulton R.S."/>
            <person name="Clifton S.W."/>
            <person name="Jacobs J.M."/>
            <person name="Aurora R."/>
            <person name="Ghosh B.K."/>
            <person name="Sherman L.A."/>
            <person name="Smith R.D."/>
            <person name="Wilson R.K."/>
            <person name="Pakrasi H.B."/>
        </authorList>
    </citation>
    <scope>NUCLEOTIDE SEQUENCE [LARGE SCALE GENOMIC DNA]</scope>
    <source>
        <strain evidence="7">ATCC 51142 / BH68</strain>
    </source>
</reference>
<dbReference type="InterPro" id="IPR049052">
    <property type="entry name" value="nSTAND1"/>
</dbReference>
<evidence type="ECO:0000256" key="2">
    <source>
        <dbReference type="ARBA" id="ARBA00022737"/>
    </source>
</evidence>
<dbReference type="PRINTS" id="PR00320">
    <property type="entry name" value="GPROTEINBRPT"/>
</dbReference>
<dbReference type="Pfam" id="PF00656">
    <property type="entry name" value="Peptidase_C14"/>
    <property type="match status" value="1"/>
</dbReference>
<keyword evidence="1 3" id="KW-0853">WD repeat</keyword>
<feature type="repeat" description="WD" evidence="3">
    <location>
        <begin position="1370"/>
        <end position="1393"/>
    </location>
</feature>
<dbReference type="KEGG" id="cyt:cce_2186"/>